<reference evidence="2" key="1">
    <citation type="journal article" date="2019" name="Int. J. Syst. Evol. Microbiol.">
        <title>The Global Catalogue of Microorganisms (GCM) 10K type strain sequencing project: providing services to taxonomists for standard genome sequencing and annotation.</title>
        <authorList>
            <consortium name="The Broad Institute Genomics Platform"/>
            <consortium name="The Broad Institute Genome Sequencing Center for Infectious Disease"/>
            <person name="Wu L."/>
            <person name="Ma J."/>
        </authorList>
    </citation>
    <scope>NUCLEOTIDE SEQUENCE [LARGE SCALE GENOMIC DNA]</scope>
    <source>
        <strain evidence="2">CGMCC 1.12769</strain>
    </source>
</reference>
<dbReference type="SUPFAM" id="SSF51161">
    <property type="entry name" value="Trimeric LpxA-like enzymes"/>
    <property type="match status" value="1"/>
</dbReference>
<dbReference type="EMBL" id="BMFT01000005">
    <property type="protein sequence ID" value="GGH38195.1"/>
    <property type="molecule type" value="Genomic_DNA"/>
</dbReference>
<accession>A0ABQ1YTJ8</accession>
<evidence type="ECO:0008006" key="3">
    <source>
        <dbReference type="Google" id="ProtNLM"/>
    </source>
</evidence>
<gene>
    <name evidence="1" type="ORF">GCM10008013_46120</name>
</gene>
<dbReference type="CDD" id="cd04647">
    <property type="entry name" value="LbH_MAT_like"/>
    <property type="match status" value="1"/>
</dbReference>
<keyword evidence="2" id="KW-1185">Reference proteome</keyword>
<dbReference type="InterPro" id="IPR051159">
    <property type="entry name" value="Hexapeptide_acetyltransf"/>
</dbReference>
<dbReference type="InterPro" id="IPR001451">
    <property type="entry name" value="Hexapep"/>
</dbReference>
<organism evidence="1 2">
    <name type="scientific">Paenibacillus segetis</name>
    <dbReference type="NCBI Taxonomy" id="1325360"/>
    <lineage>
        <taxon>Bacteria</taxon>
        <taxon>Bacillati</taxon>
        <taxon>Bacillota</taxon>
        <taxon>Bacilli</taxon>
        <taxon>Bacillales</taxon>
        <taxon>Paenibacillaceae</taxon>
        <taxon>Paenibacillus</taxon>
    </lineage>
</organism>
<protein>
    <recommendedName>
        <fullName evidence="3">Acyltransferase</fullName>
    </recommendedName>
</protein>
<dbReference type="Gene3D" id="2.160.10.10">
    <property type="entry name" value="Hexapeptide repeat proteins"/>
    <property type="match status" value="1"/>
</dbReference>
<evidence type="ECO:0000313" key="2">
    <source>
        <dbReference type="Proteomes" id="UP000659344"/>
    </source>
</evidence>
<dbReference type="PANTHER" id="PTHR23416">
    <property type="entry name" value="SIALIC ACID SYNTHASE-RELATED"/>
    <property type="match status" value="1"/>
</dbReference>
<dbReference type="Proteomes" id="UP000659344">
    <property type="component" value="Unassembled WGS sequence"/>
</dbReference>
<evidence type="ECO:0000313" key="1">
    <source>
        <dbReference type="EMBL" id="GGH38195.1"/>
    </source>
</evidence>
<dbReference type="RefSeq" id="WP_188542242.1">
    <property type="nucleotide sequence ID" value="NZ_BMFT01000005.1"/>
</dbReference>
<proteinExistence type="predicted"/>
<sequence>MSLHISPETAAKFMRFGQNNAIHAGGQFYHPEEIVIGLEKNVKLGRRVFISDTDHVYQDIGKPILTQDLTETTGRVWIGEGTIIEHGVVISGNISIGPGSLIRANSLVEQDIPANSIAEGIPARIVGSCTDK</sequence>
<dbReference type="InterPro" id="IPR011004">
    <property type="entry name" value="Trimer_LpxA-like_sf"/>
</dbReference>
<comment type="caution">
    <text evidence="1">The sequence shown here is derived from an EMBL/GenBank/DDBJ whole genome shotgun (WGS) entry which is preliminary data.</text>
</comment>
<dbReference type="Pfam" id="PF00132">
    <property type="entry name" value="Hexapep"/>
    <property type="match status" value="1"/>
</dbReference>
<name>A0ABQ1YTJ8_9BACL</name>